<dbReference type="EnsemblMetazoa" id="XM_024230470.1">
    <property type="protein sequence ID" value="XP_024086238.1"/>
    <property type="gene ID" value="LOC106668128"/>
</dbReference>
<dbReference type="SMART" id="SM00177">
    <property type="entry name" value="ARF"/>
    <property type="match status" value="1"/>
</dbReference>
<dbReference type="OrthoDB" id="365445at2759"/>
<evidence type="ECO:0000256" key="2">
    <source>
        <dbReference type="ARBA" id="ARBA00023134"/>
    </source>
</evidence>
<evidence type="ECO:0000256" key="1">
    <source>
        <dbReference type="ARBA" id="ARBA00022741"/>
    </source>
</evidence>
<dbReference type="GeneID" id="106668128"/>
<keyword evidence="4" id="KW-0460">Magnesium</keyword>
<dbReference type="KEGG" id="clec:106668128"/>
<dbReference type="PANTHER" id="PTHR46688">
    <property type="entry name" value="ADP-RIBOSYLATION FACTOR-LIKE PROTEIN 16"/>
    <property type="match status" value="1"/>
</dbReference>
<evidence type="ECO:0000313" key="6">
    <source>
        <dbReference type="Proteomes" id="UP000494040"/>
    </source>
</evidence>
<keyword evidence="4" id="KW-0479">Metal-binding</keyword>
<dbReference type="RefSeq" id="XP_024086238.1">
    <property type="nucleotide sequence ID" value="XM_024230470.1"/>
</dbReference>
<feature type="binding site" evidence="3">
    <location>
        <position position="109"/>
    </location>
    <ligand>
        <name>GTP</name>
        <dbReference type="ChEBI" id="CHEBI:37565"/>
    </ligand>
</feature>
<evidence type="ECO:0008006" key="7">
    <source>
        <dbReference type="Google" id="ProtNLM"/>
    </source>
</evidence>
<organism evidence="5 6">
    <name type="scientific">Cimex lectularius</name>
    <name type="common">Bed bug</name>
    <name type="synonym">Acanthia lectularia</name>
    <dbReference type="NCBI Taxonomy" id="79782"/>
    <lineage>
        <taxon>Eukaryota</taxon>
        <taxon>Metazoa</taxon>
        <taxon>Ecdysozoa</taxon>
        <taxon>Arthropoda</taxon>
        <taxon>Hexapoda</taxon>
        <taxon>Insecta</taxon>
        <taxon>Pterygota</taxon>
        <taxon>Neoptera</taxon>
        <taxon>Paraneoptera</taxon>
        <taxon>Hemiptera</taxon>
        <taxon>Heteroptera</taxon>
        <taxon>Panheteroptera</taxon>
        <taxon>Cimicomorpha</taxon>
        <taxon>Cimicidae</taxon>
        <taxon>Cimex</taxon>
    </lineage>
</organism>
<dbReference type="InterPro" id="IPR027417">
    <property type="entry name" value="P-loop_NTPase"/>
</dbReference>
<dbReference type="Pfam" id="PF00025">
    <property type="entry name" value="Arf"/>
    <property type="match status" value="1"/>
</dbReference>
<dbReference type="Gene3D" id="3.40.50.300">
    <property type="entry name" value="P-loop containing nucleotide triphosphate hydrolases"/>
    <property type="match status" value="1"/>
</dbReference>
<dbReference type="RefSeq" id="XP_024086242.1">
    <property type="nucleotide sequence ID" value="XM_024230474.1"/>
</dbReference>
<feature type="binding site" evidence="4">
    <location>
        <position position="86"/>
    </location>
    <ligand>
        <name>Mg(2+)</name>
        <dbReference type="ChEBI" id="CHEBI:18420"/>
    </ligand>
</feature>
<evidence type="ECO:0000256" key="4">
    <source>
        <dbReference type="PIRSR" id="PIRSR606689-2"/>
    </source>
</evidence>
<name>A0A8I6SVG3_CIMLE</name>
<dbReference type="RefSeq" id="XP_024086241.1">
    <property type="nucleotide sequence ID" value="XM_024230473.1"/>
</dbReference>
<feature type="binding site" evidence="4">
    <location>
        <position position="65"/>
    </location>
    <ligand>
        <name>Mg(2+)</name>
        <dbReference type="ChEBI" id="CHEBI:18420"/>
    </ligand>
</feature>
<dbReference type="EnsemblMetazoa" id="XM_024230473.1">
    <property type="protein sequence ID" value="XP_024086241.1"/>
    <property type="gene ID" value="LOC106668128"/>
</dbReference>
<dbReference type="PROSITE" id="PS51417">
    <property type="entry name" value="ARF"/>
    <property type="match status" value="1"/>
</dbReference>
<keyword evidence="2 3" id="KW-0342">GTP-binding</keyword>
<dbReference type="RefSeq" id="XP_024086240.1">
    <property type="nucleotide sequence ID" value="XM_024230472.1"/>
</dbReference>
<keyword evidence="6" id="KW-1185">Reference proteome</keyword>
<feature type="binding site" evidence="3">
    <location>
        <begin position="58"/>
        <end position="65"/>
    </location>
    <ligand>
        <name>GTP</name>
        <dbReference type="ChEBI" id="CHEBI:37565"/>
    </ligand>
</feature>
<dbReference type="GO" id="GO:0003924">
    <property type="term" value="F:GTPase activity"/>
    <property type="evidence" value="ECO:0007669"/>
    <property type="project" value="InterPro"/>
</dbReference>
<dbReference type="AlphaFoldDB" id="A0A8I6SVG3"/>
<dbReference type="EnsemblMetazoa" id="XM_024230474.1">
    <property type="protein sequence ID" value="XP_024086242.1"/>
    <property type="gene ID" value="LOC106668128"/>
</dbReference>
<dbReference type="OMA" id="ETTFSMP"/>
<dbReference type="InterPro" id="IPR006689">
    <property type="entry name" value="Small_GTPase_ARF/SAR"/>
</dbReference>
<dbReference type="GO" id="GO:0005525">
    <property type="term" value="F:GTP binding"/>
    <property type="evidence" value="ECO:0007669"/>
    <property type="project" value="UniProtKB-KW"/>
</dbReference>
<evidence type="ECO:0000256" key="3">
    <source>
        <dbReference type="PIRSR" id="PIRSR606689-1"/>
    </source>
</evidence>
<protein>
    <recommendedName>
        <fullName evidence="7">ADP-ribosylation factor-like protein 16</fullName>
    </recommendedName>
</protein>
<dbReference type="EnsemblMetazoa" id="XM_024230472.1">
    <property type="protein sequence ID" value="XP_024086240.1"/>
    <property type="gene ID" value="LOC106668128"/>
</dbReference>
<proteinExistence type="predicted"/>
<evidence type="ECO:0000313" key="5">
    <source>
        <dbReference type="EnsemblMetazoa" id="XP_024086241.1"/>
    </source>
</evidence>
<sequence>MSILFSHVRIKGNNAANNPIVSVLINPEDIKSVFKLKLIENWENQRKQTSSPDCLCLGPVGSGKSLLLKCLQSPSSVDMNTSSCPTVGTTIKTVHASPTDKLTICEIGGGVAPLWAHYYKGVSKIIFVVDASNLCQISAAGVLLYSILSEPCLRNAKLLLVLSKMDASYRQMRNEALLMLQMKRLQFEVTQKITIVQASSFSGEGLDEIKSWLCEK</sequence>
<dbReference type="PANTHER" id="PTHR46688:SF1">
    <property type="entry name" value="ADP-RIBOSYLATION FACTOR-LIKE PROTEIN 16"/>
    <property type="match status" value="1"/>
</dbReference>
<reference evidence="5" key="1">
    <citation type="submission" date="2022-01" db="UniProtKB">
        <authorList>
            <consortium name="EnsemblMetazoa"/>
        </authorList>
    </citation>
    <scope>IDENTIFICATION</scope>
</reference>
<keyword evidence="1 3" id="KW-0547">Nucleotide-binding</keyword>
<accession>A0A8I6SVG3</accession>
<dbReference type="SUPFAM" id="SSF52540">
    <property type="entry name" value="P-loop containing nucleoside triphosphate hydrolases"/>
    <property type="match status" value="1"/>
</dbReference>
<dbReference type="Proteomes" id="UP000494040">
    <property type="component" value="Unassembled WGS sequence"/>
</dbReference>
<dbReference type="GO" id="GO:0046872">
    <property type="term" value="F:metal ion binding"/>
    <property type="evidence" value="ECO:0007669"/>
    <property type="project" value="UniProtKB-KW"/>
</dbReference>